<name>A0A173T8F4_EUBRA</name>
<protein>
    <recommendedName>
        <fullName evidence="4">ABC-2 family transporter protein</fullName>
    </recommendedName>
</protein>
<evidence type="ECO:0000313" key="2">
    <source>
        <dbReference type="EMBL" id="CUM98994.1"/>
    </source>
</evidence>
<feature type="transmembrane region" description="Helical" evidence="1">
    <location>
        <begin position="263"/>
        <end position="283"/>
    </location>
</feature>
<sequence length="290" mass="33060">MKKEIVSGKYLICIVGIMLLCFTSRFPGSDVDLHEMTLMAFVTYGKSQLLQMGEMASSYSVAVSFRDMEWFIVLLPVMSVLPVVSEFAEEWFSGHYYMSISRTTRIKYTMKWMTKAAAETFVGVVSGIILYFILVYIKFPVYLLSGDAAESSVIANVYGTTIAARGFHLGVSVIHTGMLASVFAMLSIVITIICKECFYAVSGLVLAEYFSKKLSSAYEGFLLYQYYDNGEKIPARYNAIRFLFPSNHLFYDRSFYSDFGIKYGWYLIFLILLIIAICGIFYLQIRRRNE</sequence>
<evidence type="ECO:0000313" key="3">
    <source>
        <dbReference type="Proteomes" id="UP000095492"/>
    </source>
</evidence>
<dbReference type="STRING" id="39490.ERS852448_01388"/>
<dbReference type="Proteomes" id="UP000095492">
    <property type="component" value="Unassembled WGS sequence"/>
</dbReference>
<gene>
    <name evidence="2" type="ORF">ERS852448_01388</name>
</gene>
<organism evidence="2 3">
    <name type="scientific">Eubacterium ramulus</name>
    <dbReference type="NCBI Taxonomy" id="39490"/>
    <lineage>
        <taxon>Bacteria</taxon>
        <taxon>Bacillati</taxon>
        <taxon>Bacillota</taxon>
        <taxon>Clostridia</taxon>
        <taxon>Eubacteriales</taxon>
        <taxon>Eubacteriaceae</taxon>
        <taxon>Eubacterium</taxon>
    </lineage>
</organism>
<keyword evidence="1" id="KW-0472">Membrane</keyword>
<evidence type="ECO:0000256" key="1">
    <source>
        <dbReference type="SAM" id="Phobius"/>
    </source>
</evidence>
<dbReference type="AlphaFoldDB" id="A0A173T8F4"/>
<evidence type="ECO:0008006" key="4">
    <source>
        <dbReference type="Google" id="ProtNLM"/>
    </source>
</evidence>
<feature type="transmembrane region" description="Helical" evidence="1">
    <location>
        <begin position="112"/>
        <end position="137"/>
    </location>
</feature>
<keyword evidence="1" id="KW-0812">Transmembrane</keyword>
<accession>A0A173T8F4</accession>
<keyword evidence="1" id="KW-1133">Transmembrane helix</keyword>
<proteinExistence type="predicted"/>
<reference evidence="2 3" key="1">
    <citation type="submission" date="2015-09" db="EMBL/GenBank/DDBJ databases">
        <authorList>
            <consortium name="Pathogen Informatics"/>
        </authorList>
    </citation>
    <scope>NUCLEOTIDE SEQUENCE [LARGE SCALE GENOMIC DNA]</scope>
    <source>
        <strain evidence="2 3">2789STDY5608891</strain>
    </source>
</reference>
<feature type="transmembrane region" description="Helical" evidence="1">
    <location>
        <begin position="7"/>
        <end position="26"/>
    </location>
</feature>
<feature type="transmembrane region" description="Helical" evidence="1">
    <location>
        <begin position="182"/>
        <end position="206"/>
    </location>
</feature>
<dbReference type="EMBL" id="CYYA01000007">
    <property type="protein sequence ID" value="CUM98994.1"/>
    <property type="molecule type" value="Genomic_DNA"/>
</dbReference>
<feature type="transmembrane region" description="Helical" evidence="1">
    <location>
        <begin position="70"/>
        <end position="92"/>
    </location>
</feature>